<proteinExistence type="predicted"/>
<feature type="compositionally biased region" description="Low complexity" evidence="1">
    <location>
        <begin position="63"/>
        <end position="72"/>
    </location>
</feature>
<evidence type="ECO:0000256" key="1">
    <source>
        <dbReference type="SAM" id="MobiDB-lite"/>
    </source>
</evidence>
<dbReference type="Proteomes" id="UP001296104">
    <property type="component" value="Unassembled WGS sequence"/>
</dbReference>
<name>A0AAI8YYL4_9PEZI</name>
<protein>
    <submittedName>
        <fullName evidence="2">Uncharacterized protein</fullName>
    </submittedName>
</protein>
<reference evidence="2" key="1">
    <citation type="submission" date="2023-11" db="EMBL/GenBank/DDBJ databases">
        <authorList>
            <person name="Alioto T."/>
            <person name="Alioto T."/>
            <person name="Gomez Garrido J."/>
        </authorList>
    </citation>
    <scope>NUCLEOTIDE SEQUENCE</scope>
</reference>
<evidence type="ECO:0000313" key="2">
    <source>
        <dbReference type="EMBL" id="CAK4008520.1"/>
    </source>
</evidence>
<gene>
    <name evidence="2" type="ORF">LECACI_7A004367</name>
</gene>
<comment type="caution">
    <text evidence="2">The sequence shown here is derived from an EMBL/GenBank/DDBJ whole genome shotgun (WGS) entry which is preliminary data.</text>
</comment>
<feature type="region of interest" description="Disordered" evidence="1">
    <location>
        <begin position="1"/>
        <end position="109"/>
    </location>
</feature>
<dbReference type="EMBL" id="CAVMBE010000024">
    <property type="protein sequence ID" value="CAK4008520.1"/>
    <property type="molecule type" value="Genomic_DNA"/>
</dbReference>
<evidence type="ECO:0000313" key="3">
    <source>
        <dbReference type="Proteomes" id="UP001296104"/>
    </source>
</evidence>
<keyword evidence="3" id="KW-1185">Reference proteome</keyword>
<dbReference type="AlphaFoldDB" id="A0AAI8YYL4"/>
<sequence>MESGPKVSAPKCPATKSQGSFDKYDDHDLAAPSLPQHHNPGKQSGKQTSRRRPATAEKEFSASKKSTIASKKNAFRTHNSTQPPKILLSQGNTEEEVAGGENLGRKGPS</sequence>
<accession>A0AAI8YYL4</accession>
<organism evidence="2 3">
    <name type="scientific">Lecanosticta acicola</name>
    <dbReference type="NCBI Taxonomy" id="111012"/>
    <lineage>
        <taxon>Eukaryota</taxon>
        <taxon>Fungi</taxon>
        <taxon>Dikarya</taxon>
        <taxon>Ascomycota</taxon>
        <taxon>Pezizomycotina</taxon>
        <taxon>Dothideomycetes</taxon>
        <taxon>Dothideomycetidae</taxon>
        <taxon>Mycosphaerellales</taxon>
        <taxon>Mycosphaerellaceae</taxon>
        <taxon>Lecanosticta</taxon>
    </lineage>
</organism>